<proteinExistence type="predicted"/>
<organism evidence="1 2">
    <name type="scientific">Letharia columbiana</name>
    <dbReference type="NCBI Taxonomy" id="112416"/>
    <lineage>
        <taxon>Eukaryota</taxon>
        <taxon>Fungi</taxon>
        <taxon>Dikarya</taxon>
        <taxon>Ascomycota</taxon>
        <taxon>Pezizomycotina</taxon>
        <taxon>Lecanoromycetes</taxon>
        <taxon>OSLEUM clade</taxon>
        <taxon>Lecanoromycetidae</taxon>
        <taxon>Lecanorales</taxon>
        <taxon>Lecanorineae</taxon>
        <taxon>Parmeliaceae</taxon>
        <taxon>Letharia</taxon>
    </lineage>
</organism>
<dbReference type="EMBL" id="JACCJC010000096">
    <property type="protein sequence ID" value="KAF6225994.1"/>
    <property type="molecule type" value="Genomic_DNA"/>
</dbReference>
<dbReference type="GeneID" id="59294258"/>
<dbReference type="Proteomes" id="UP000578531">
    <property type="component" value="Unassembled WGS sequence"/>
</dbReference>
<evidence type="ECO:0000313" key="1">
    <source>
        <dbReference type="EMBL" id="KAF6225994.1"/>
    </source>
</evidence>
<reference evidence="1 2" key="1">
    <citation type="journal article" date="2020" name="Genomics">
        <title>Complete, high-quality genomes from long-read metagenomic sequencing of two wolf lichen thalli reveals enigmatic genome architecture.</title>
        <authorList>
            <person name="McKenzie S.K."/>
            <person name="Walston R.F."/>
            <person name="Allen J.L."/>
        </authorList>
    </citation>
    <scope>NUCLEOTIDE SEQUENCE [LARGE SCALE GENOMIC DNA]</scope>
    <source>
        <strain evidence="1">WasteWater2</strain>
    </source>
</reference>
<gene>
    <name evidence="1" type="ORF">HO173_012624</name>
</gene>
<dbReference type="RefSeq" id="XP_037158661.1">
    <property type="nucleotide sequence ID" value="XM_037314459.1"/>
</dbReference>
<protein>
    <submittedName>
        <fullName evidence="1">Uncharacterized protein</fullName>
    </submittedName>
</protein>
<evidence type="ECO:0000313" key="2">
    <source>
        <dbReference type="Proteomes" id="UP000578531"/>
    </source>
</evidence>
<name>A0A8H6FFJ1_9LECA</name>
<accession>A0A8H6FFJ1</accession>
<comment type="caution">
    <text evidence="1">The sequence shown here is derived from an EMBL/GenBank/DDBJ whole genome shotgun (WGS) entry which is preliminary data.</text>
</comment>
<dbReference type="OrthoDB" id="5598852at2759"/>
<keyword evidence="2" id="KW-1185">Reference proteome</keyword>
<sequence>MSGKKLYEARSPWKREKRTIIGLAKFIASASHLPYSKEHYEDFGEARIEAFGINIFALYENHVGGMENGHWSPYNRPAGEQYPGLSVSDILTKAF</sequence>
<dbReference type="AlphaFoldDB" id="A0A8H6FFJ1"/>